<dbReference type="Pfam" id="PF00313">
    <property type="entry name" value="CSD"/>
    <property type="match status" value="1"/>
</dbReference>
<dbReference type="GO" id="GO:0005829">
    <property type="term" value="C:cytosol"/>
    <property type="evidence" value="ECO:0007669"/>
    <property type="project" value="UniProtKB-ARBA"/>
</dbReference>
<dbReference type="STRING" id="1489064.WH96_03955"/>
<organism evidence="5 6">
    <name type="scientific">Kiloniella spongiae</name>
    <dbReference type="NCBI Taxonomy" id="1489064"/>
    <lineage>
        <taxon>Bacteria</taxon>
        <taxon>Pseudomonadati</taxon>
        <taxon>Pseudomonadota</taxon>
        <taxon>Alphaproteobacteria</taxon>
        <taxon>Rhodospirillales</taxon>
        <taxon>Kiloniellaceae</taxon>
        <taxon>Kiloniella</taxon>
    </lineage>
</organism>
<feature type="region of interest" description="Disordered" evidence="3">
    <location>
        <begin position="49"/>
        <end position="69"/>
    </location>
</feature>
<comment type="caution">
    <text evidence="5">The sequence shown here is derived from an EMBL/GenBank/DDBJ whole genome shotgun (WGS) entry which is preliminary data.</text>
</comment>
<dbReference type="Gene3D" id="2.40.50.140">
    <property type="entry name" value="Nucleic acid-binding proteins"/>
    <property type="match status" value="1"/>
</dbReference>
<dbReference type="PANTHER" id="PTHR11544">
    <property type="entry name" value="COLD SHOCK DOMAIN CONTAINING PROTEINS"/>
    <property type="match status" value="1"/>
</dbReference>
<accession>A0A0H2MXX0</accession>
<dbReference type="InterPro" id="IPR011129">
    <property type="entry name" value="CSD"/>
</dbReference>
<evidence type="ECO:0000256" key="1">
    <source>
        <dbReference type="ARBA" id="ARBA00004496"/>
    </source>
</evidence>
<feature type="domain" description="CSD" evidence="4">
    <location>
        <begin position="1"/>
        <end position="67"/>
    </location>
</feature>
<reference evidence="5 6" key="1">
    <citation type="submission" date="2015-03" db="EMBL/GenBank/DDBJ databases">
        <title>Genome Sequence of Kiloniella spongiae MEBiC09566, isolated from a marine sponge.</title>
        <authorList>
            <person name="Shao Z."/>
            <person name="Wang L."/>
            <person name="Li X."/>
        </authorList>
    </citation>
    <scope>NUCLEOTIDE SEQUENCE [LARGE SCALE GENOMIC DNA]</scope>
    <source>
        <strain evidence="5 6">MEBiC09566</strain>
    </source>
</reference>
<evidence type="ECO:0000313" key="6">
    <source>
        <dbReference type="Proteomes" id="UP000035444"/>
    </source>
</evidence>
<name>A0A0H2MXX0_9PROT</name>
<feature type="compositionally biased region" description="Basic and acidic residues" evidence="3">
    <location>
        <begin position="49"/>
        <end position="58"/>
    </location>
</feature>
<keyword evidence="6" id="KW-1185">Reference proteome</keyword>
<dbReference type="AlphaFoldDB" id="A0A0H2MXX0"/>
<dbReference type="Proteomes" id="UP000035444">
    <property type="component" value="Unassembled WGS sequence"/>
</dbReference>
<sequence length="69" mass="7610">MINGTVKFYNAERGFGYIKPENGEKDVRVLLSALSRADMKSLAQGQKVKFDTHTDPDSGKVAVHNIEAD</sequence>
<gene>
    <name evidence="5" type="ORF">WH96_03955</name>
</gene>
<dbReference type="EMBL" id="LAQL01000003">
    <property type="protein sequence ID" value="KLN61540.1"/>
    <property type="molecule type" value="Genomic_DNA"/>
</dbReference>
<keyword evidence="2" id="KW-0963">Cytoplasm</keyword>
<proteinExistence type="predicted"/>
<comment type="subcellular location">
    <subcellularLocation>
        <location evidence="1">Cytoplasm</location>
    </subcellularLocation>
</comment>
<dbReference type="SUPFAM" id="SSF50249">
    <property type="entry name" value="Nucleic acid-binding proteins"/>
    <property type="match status" value="1"/>
</dbReference>
<dbReference type="PRINTS" id="PR00050">
    <property type="entry name" value="COLDSHOCK"/>
</dbReference>
<evidence type="ECO:0000259" key="4">
    <source>
        <dbReference type="PROSITE" id="PS51857"/>
    </source>
</evidence>
<dbReference type="InterPro" id="IPR050181">
    <property type="entry name" value="Cold_shock_domain"/>
</dbReference>
<evidence type="ECO:0000256" key="3">
    <source>
        <dbReference type="SAM" id="MobiDB-lite"/>
    </source>
</evidence>
<dbReference type="SMART" id="SM00357">
    <property type="entry name" value="CSP"/>
    <property type="match status" value="1"/>
</dbReference>
<dbReference type="OrthoDB" id="9801414at2"/>
<dbReference type="PIRSF" id="PIRSF002599">
    <property type="entry name" value="Cold_shock_A"/>
    <property type="match status" value="1"/>
</dbReference>
<dbReference type="InterPro" id="IPR012156">
    <property type="entry name" value="Cold_shock_CspA"/>
</dbReference>
<dbReference type="InterPro" id="IPR002059">
    <property type="entry name" value="CSP_DNA-bd"/>
</dbReference>
<dbReference type="PROSITE" id="PS51857">
    <property type="entry name" value="CSD_2"/>
    <property type="match status" value="1"/>
</dbReference>
<dbReference type="InterPro" id="IPR012340">
    <property type="entry name" value="NA-bd_OB-fold"/>
</dbReference>
<protein>
    <submittedName>
        <fullName evidence="5">Cold-shock protein</fullName>
    </submittedName>
</protein>
<dbReference type="RefSeq" id="WP_047762874.1">
    <property type="nucleotide sequence ID" value="NZ_LAQL01000003.1"/>
</dbReference>
<evidence type="ECO:0000256" key="2">
    <source>
        <dbReference type="ARBA" id="ARBA00022490"/>
    </source>
</evidence>
<evidence type="ECO:0000313" key="5">
    <source>
        <dbReference type="EMBL" id="KLN61540.1"/>
    </source>
</evidence>
<dbReference type="GO" id="GO:0003676">
    <property type="term" value="F:nucleic acid binding"/>
    <property type="evidence" value="ECO:0007669"/>
    <property type="project" value="InterPro"/>
</dbReference>